<reference evidence="4" key="1">
    <citation type="submission" date="2022-06" db="EMBL/GenBank/DDBJ databases">
        <title>Genome public.</title>
        <authorList>
            <person name="Sun Q."/>
        </authorList>
    </citation>
    <scope>NUCLEOTIDE SEQUENCE</scope>
    <source>
        <strain evidence="4">CWNU-1</strain>
    </source>
</reference>
<keyword evidence="3" id="KW-1133">Transmembrane helix</keyword>
<evidence type="ECO:0000313" key="5">
    <source>
        <dbReference type="Proteomes" id="UP001431429"/>
    </source>
</evidence>
<feature type="coiled-coil region" evidence="1">
    <location>
        <begin position="45"/>
        <end position="79"/>
    </location>
</feature>
<sequence>MIELISAIATTAIGTLAAVVGWGIRWCWSLGREVNQLRTAVALARADRAKETNQLQAEIDQLRADTDQLRVEIALARVERALADRESPAPNPKGRDRRDHLRLVQGMARSRYGASTAGAVAVLLAALGAACPTPAAADTTPTPAPAVYAAPLDSAPRRCSG</sequence>
<dbReference type="RefSeq" id="WP_250920541.1">
    <property type="nucleotide sequence ID" value="NZ_JAMQAW010000023.1"/>
</dbReference>
<keyword evidence="3" id="KW-0472">Membrane</keyword>
<feature type="compositionally biased region" description="Low complexity" evidence="2">
    <location>
        <begin position="133"/>
        <end position="152"/>
    </location>
</feature>
<name>A0ABT0UNV5_9ACTN</name>
<evidence type="ECO:0000313" key="4">
    <source>
        <dbReference type="EMBL" id="MCM2390213.1"/>
    </source>
</evidence>
<dbReference type="Gene3D" id="1.20.5.1700">
    <property type="match status" value="1"/>
</dbReference>
<gene>
    <name evidence="4" type="ORF">NBG84_18270</name>
</gene>
<feature type="transmembrane region" description="Helical" evidence="3">
    <location>
        <begin position="112"/>
        <end position="130"/>
    </location>
</feature>
<protein>
    <submittedName>
        <fullName evidence="4">Uncharacterized protein</fullName>
    </submittedName>
</protein>
<keyword evidence="5" id="KW-1185">Reference proteome</keyword>
<feature type="region of interest" description="Disordered" evidence="2">
    <location>
        <begin position="133"/>
        <end position="161"/>
    </location>
</feature>
<evidence type="ECO:0000256" key="1">
    <source>
        <dbReference type="SAM" id="Coils"/>
    </source>
</evidence>
<comment type="caution">
    <text evidence="4">The sequence shown here is derived from an EMBL/GenBank/DDBJ whole genome shotgun (WGS) entry which is preliminary data.</text>
</comment>
<feature type="transmembrane region" description="Helical" evidence="3">
    <location>
        <begin position="6"/>
        <end position="28"/>
    </location>
</feature>
<organism evidence="4 5">
    <name type="scientific">Streptomyces albipurpureus</name>
    <dbReference type="NCBI Taxonomy" id="2897419"/>
    <lineage>
        <taxon>Bacteria</taxon>
        <taxon>Bacillati</taxon>
        <taxon>Actinomycetota</taxon>
        <taxon>Actinomycetes</taxon>
        <taxon>Kitasatosporales</taxon>
        <taxon>Streptomycetaceae</taxon>
        <taxon>Streptomyces</taxon>
    </lineage>
</organism>
<keyword evidence="3" id="KW-0812">Transmembrane</keyword>
<accession>A0ABT0UNV5</accession>
<proteinExistence type="predicted"/>
<dbReference type="Proteomes" id="UP001431429">
    <property type="component" value="Unassembled WGS sequence"/>
</dbReference>
<keyword evidence="1" id="KW-0175">Coiled coil</keyword>
<evidence type="ECO:0000256" key="3">
    <source>
        <dbReference type="SAM" id="Phobius"/>
    </source>
</evidence>
<dbReference type="EMBL" id="JAMQAW010000023">
    <property type="protein sequence ID" value="MCM2390213.1"/>
    <property type="molecule type" value="Genomic_DNA"/>
</dbReference>
<evidence type="ECO:0000256" key="2">
    <source>
        <dbReference type="SAM" id="MobiDB-lite"/>
    </source>
</evidence>